<evidence type="ECO:0000259" key="2">
    <source>
        <dbReference type="Pfam" id="PF16173"/>
    </source>
</evidence>
<dbReference type="Proteomes" id="UP000824125">
    <property type="component" value="Unassembled WGS sequence"/>
</dbReference>
<reference evidence="3" key="1">
    <citation type="submission" date="2020-10" db="EMBL/GenBank/DDBJ databases">
        <authorList>
            <person name="Gilroy R."/>
        </authorList>
    </citation>
    <scope>NUCLEOTIDE SEQUENCE</scope>
    <source>
        <strain evidence="3">CHK176-6737</strain>
    </source>
</reference>
<dbReference type="AlphaFoldDB" id="A0A9D1SPI4"/>
<reference evidence="3" key="2">
    <citation type="journal article" date="2021" name="PeerJ">
        <title>Extensive microbial diversity within the chicken gut microbiome revealed by metagenomics and culture.</title>
        <authorList>
            <person name="Gilroy R."/>
            <person name="Ravi A."/>
            <person name="Getino M."/>
            <person name="Pursley I."/>
            <person name="Horton D.L."/>
            <person name="Alikhan N.F."/>
            <person name="Baker D."/>
            <person name="Gharbi K."/>
            <person name="Hall N."/>
            <person name="Watson M."/>
            <person name="Adriaenssens E.M."/>
            <person name="Foster-Nyarko E."/>
            <person name="Jarju S."/>
            <person name="Secka A."/>
            <person name="Antonio M."/>
            <person name="Oren A."/>
            <person name="Chaudhuri R.R."/>
            <person name="La Ragione R."/>
            <person name="Hildebrand F."/>
            <person name="Pallen M.J."/>
        </authorList>
    </citation>
    <scope>NUCLEOTIDE SEQUENCE</scope>
    <source>
        <strain evidence="3">CHK176-6737</strain>
    </source>
</reference>
<comment type="caution">
    <text evidence="3">The sequence shown here is derived from an EMBL/GenBank/DDBJ whole genome shotgun (WGS) entry which is preliminary data.</text>
</comment>
<dbReference type="InterPro" id="IPR032267">
    <property type="entry name" value="DUF4832"/>
</dbReference>
<feature type="domain" description="DUF4874" evidence="2">
    <location>
        <begin position="27"/>
        <end position="197"/>
    </location>
</feature>
<evidence type="ECO:0000313" key="4">
    <source>
        <dbReference type="Proteomes" id="UP000824125"/>
    </source>
</evidence>
<evidence type="ECO:0000313" key="3">
    <source>
        <dbReference type="EMBL" id="HIU69620.1"/>
    </source>
</evidence>
<name>A0A9D1SPI4_9FIRM</name>
<evidence type="ECO:0000259" key="1">
    <source>
        <dbReference type="Pfam" id="PF16116"/>
    </source>
</evidence>
<organism evidence="3 4">
    <name type="scientific">Candidatus Scybalenecus merdavium</name>
    <dbReference type="NCBI Taxonomy" id="2840939"/>
    <lineage>
        <taxon>Bacteria</taxon>
        <taxon>Bacillati</taxon>
        <taxon>Bacillota</taxon>
        <taxon>Clostridia</taxon>
        <taxon>Eubacteriales</taxon>
        <taxon>Oscillospiraceae</taxon>
        <taxon>Oscillospiraceae incertae sedis</taxon>
        <taxon>Candidatus Scybalenecus</taxon>
    </lineage>
</organism>
<feature type="domain" description="DUF4832" evidence="1">
    <location>
        <begin position="211"/>
        <end position="420"/>
    </location>
</feature>
<dbReference type="Pfam" id="PF16116">
    <property type="entry name" value="DUF4832"/>
    <property type="match status" value="1"/>
</dbReference>
<gene>
    <name evidence="3" type="ORF">IAD23_06650</name>
</gene>
<dbReference type="Pfam" id="PF16173">
    <property type="entry name" value="DUF4874"/>
    <property type="match status" value="1"/>
</dbReference>
<dbReference type="InterPro" id="IPR032379">
    <property type="entry name" value="DUF4874"/>
</dbReference>
<protein>
    <submittedName>
        <fullName evidence="3">DUF4874 domain-containing protein</fullName>
    </submittedName>
</protein>
<sequence length="456" mass="51184">MNEQTKTANTFCPRPLCLDEAQVLLKNPDRGLRMETYITLGSDLCSYPGDGEDPFARAKRMFVKYEADSPTLCQVYVYLCGYADAPLDDLAFSQLKAFFELFRANGIRMLLRFTYSTESVPDAPYRTVRRHLAQLKEWFEREQALLHDTLYCLQTGIIGLWGEGHSYRKLRPHTFKKVIASVCELAPQGIYTQVRTDKLLRKAPQKYLNSVGIHDDYIIGNMYHSWAFIPASRQKRFLRVMAHARQTVNDGEMPWGRATLDDKPGAPPLDHLDGKKVLKQLAAYSLTSFSLEHNYREEDGKVYSMQHWQHEMLSLSDARSLGLSVNPSLFQNCAGEAVAMSVYDVIRYHLGYLLVLSSVSVQGSDLALSVTNYGFAPPLNLHYLAAVCRDGKVQTQVPFADYDPKTLLPGKTCTFHAQLPPGAVFAGVRLADSAGGNICARFANAGGFENGTLYFE</sequence>
<proteinExistence type="predicted"/>
<dbReference type="EMBL" id="DVNM01000036">
    <property type="protein sequence ID" value="HIU69620.1"/>
    <property type="molecule type" value="Genomic_DNA"/>
</dbReference>
<accession>A0A9D1SPI4</accession>